<proteinExistence type="predicted"/>
<dbReference type="InterPro" id="IPR042099">
    <property type="entry name" value="ANL_N_sf"/>
</dbReference>
<protein>
    <recommendedName>
        <fullName evidence="2">AMP-dependent synthetase/ligase domain-containing protein</fullName>
    </recommendedName>
</protein>
<evidence type="ECO:0000313" key="4">
    <source>
        <dbReference type="Proteomes" id="UP000282195"/>
    </source>
</evidence>
<dbReference type="GO" id="GO:0016878">
    <property type="term" value="F:acid-thiol ligase activity"/>
    <property type="evidence" value="ECO:0007669"/>
    <property type="project" value="TreeGrafter"/>
</dbReference>
<dbReference type="AlphaFoldDB" id="A0A387G367"/>
<dbReference type="PANTHER" id="PTHR43352:SF1">
    <property type="entry name" value="ANTHRANILATE--COA LIGASE"/>
    <property type="match status" value="1"/>
</dbReference>
<gene>
    <name evidence="3" type="ORF">CCGE525_34395</name>
</gene>
<dbReference type="Proteomes" id="UP000282195">
    <property type="component" value="Plasmid pRCCGE525b"/>
</dbReference>
<evidence type="ECO:0000259" key="2">
    <source>
        <dbReference type="Pfam" id="PF00501"/>
    </source>
</evidence>
<evidence type="ECO:0000256" key="1">
    <source>
        <dbReference type="ARBA" id="ARBA00022598"/>
    </source>
</evidence>
<keyword evidence="4" id="KW-1185">Reference proteome</keyword>
<dbReference type="GO" id="GO:0044550">
    <property type="term" value="P:secondary metabolite biosynthetic process"/>
    <property type="evidence" value="ECO:0007669"/>
    <property type="project" value="TreeGrafter"/>
</dbReference>
<dbReference type="SUPFAM" id="SSF56801">
    <property type="entry name" value="Acetyl-CoA synthetase-like"/>
    <property type="match status" value="1"/>
</dbReference>
<sequence>MLSPSAHEDSFSREILPPVDTWPDLLLDGFDYPDRLNVAVELTDAMVAKGFGDRAALIGARRRRTYKELANGTNRLANALVDHLGVRLGNRVLIRSANNPAMVTCLLAATKGAPLSSTPCRCRAGELTKYHNKAEISHALCDIRLMDELQ</sequence>
<dbReference type="OrthoDB" id="9803968at2"/>
<dbReference type="InterPro" id="IPR000873">
    <property type="entry name" value="AMP-dep_synth/lig_dom"/>
</dbReference>
<dbReference type="Gene3D" id="3.40.50.12780">
    <property type="entry name" value="N-terminal domain of ligase-like"/>
    <property type="match status" value="1"/>
</dbReference>
<dbReference type="EMBL" id="CP032696">
    <property type="protein sequence ID" value="AYG64277.1"/>
    <property type="molecule type" value="Genomic_DNA"/>
</dbReference>
<reference evidence="3 4" key="1">
    <citation type="submission" date="2018-10" db="EMBL/GenBank/DDBJ databases">
        <title>Rhizobium etli, R. leguminosarum and a new Rhizobium genospecies from Phaseolus dumosus.</title>
        <authorList>
            <person name="Ramirez-Puebla S.T."/>
            <person name="Rogel-Hernandez M.A."/>
            <person name="Guerrero G."/>
            <person name="Ormeno-Orrillo E."/>
            <person name="Martinez-Romero J.C."/>
            <person name="Negrete-Yankelevich S."/>
            <person name="Martinez-Romero E."/>
        </authorList>
    </citation>
    <scope>NUCLEOTIDE SEQUENCE [LARGE SCALE GENOMIC DNA]</scope>
    <source>
        <strain evidence="3 4">CCGE525</strain>
        <plasmid evidence="4">prccge525b</plasmid>
    </source>
</reference>
<geneLocation type="plasmid" evidence="4">
    <name>prccge525b</name>
</geneLocation>
<dbReference type="Pfam" id="PF00501">
    <property type="entry name" value="AMP-binding"/>
    <property type="match status" value="1"/>
</dbReference>
<feature type="domain" description="AMP-dependent synthetase/ligase" evidence="2">
    <location>
        <begin position="48"/>
        <end position="141"/>
    </location>
</feature>
<keyword evidence="1" id="KW-0436">Ligase</keyword>
<evidence type="ECO:0000313" key="3">
    <source>
        <dbReference type="EMBL" id="AYG64277.1"/>
    </source>
</evidence>
<dbReference type="KEGG" id="rjg:CCGE525_34395"/>
<keyword evidence="3" id="KW-0614">Plasmid</keyword>
<accession>A0A387G367</accession>
<name>A0A387G367_9HYPH</name>
<dbReference type="PANTHER" id="PTHR43352">
    <property type="entry name" value="ACETYL-COA SYNTHETASE"/>
    <property type="match status" value="1"/>
</dbReference>
<organism evidence="3 4">
    <name type="scientific">Rhizobium jaguaris</name>
    <dbReference type="NCBI Taxonomy" id="1312183"/>
    <lineage>
        <taxon>Bacteria</taxon>
        <taxon>Pseudomonadati</taxon>
        <taxon>Pseudomonadota</taxon>
        <taxon>Alphaproteobacteria</taxon>
        <taxon>Hyphomicrobiales</taxon>
        <taxon>Rhizobiaceae</taxon>
        <taxon>Rhizobium/Agrobacterium group</taxon>
        <taxon>Rhizobium</taxon>
    </lineage>
</organism>